<feature type="compositionally biased region" description="Basic residues" evidence="1">
    <location>
        <begin position="130"/>
        <end position="140"/>
    </location>
</feature>
<comment type="caution">
    <text evidence="2">The sequence shown here is derived from an EMBL/GenBank/DDBJ whole genome shotgun (WGS) entry which is preliminary data.</text>
</comment>
<feature type="compositionally biased region" description="Basic and acidic residues" evidence="1">
    <location>
        <begin position="47"/>
        <end position="78"/>
    </location>
</feature>
<feature type="compositionally biased region" description="Basic residues" evidence="1">
    <location>
        <begin position="79"/>
        <end position="95"/>
    </location>
</feature>
<evidence type="ECO:0000313" key="3">
    <source>
        <dbReference type="Proteomes" id="UP001165122"/>
    </source>
</evidence>
<evidence type="ECO:0000313" key="2">
    <source>
        <dbReference type="EMBL" id="GMI14244.1"/>
    </source>
</evidence>
<protein>
    <submittedName>
        <fullName evidence="2">Uncharacterized protein</fullName>
    </submittedName>
</protein>
<dbReference type="OrthoDB" id="10572862at2759"/>
<proteinExistence type="predicted"/>
<gene>
    <name evidence="2" type="ORF">TrLO_g13071</name>
</gene>
<reference evidence="3" key="1">
    <citation type="journal article" date="2023" name="Commun. Biol.">
        <title>Genome analysis of Parmales, the sister group of diatoms, reveals the evolutionary specialization of diatoms from phago-mixotrophs to photoautotrophs.</title>
        <authorList>
            <person name="Ban H."/>
            <person name="Sato S."/>
            <person name="Yoshikawa S."/>
            <person name="Yamada K."/>
            <person name="Nakamura Y."/>
            <person name="Ichinomiya M."/>
            <person name="Sato N."/>
            <person name="Blanc-Mathieu R."/>
            <person name="Endo H."/>
            <person name="Kuwata A."/>
            <person name="Ogata H."/>
        </authorList>
    </citation>
    <scope>NUCLEOTIDE SEQUENCE [LARGE SCALE GENOMIC DNA]</scope>
    <source>
        <strain evidence="3">NIES 3700</strain>
    </source>
</reference>
<feature type="compositionally biased region" description="Basic residues" evidence="1">
    <location>
        <begin position="23"/>
        <end position="32"/>
    </location>
</feature>
<keyword evidence="3" id="KW-1185">Reference proteome</keyword>
<feature type="compositionally biased region" description="Acidic residues" evidence="1">
    <location>
        <begin position="104"/>
        <end position="124"/>
    </location>
</feature>
<name>A0A9W7FKI1_9STRA</name>
<organism evidence="2 3">
    <name type="scientific">Triparma laevis f. longispina</name>
    <dbReference type="NCBI Taxonomy" id="1714387"/>
    <lineage>
        <taxon>Eukaryota</taxon>
        <taxon>Sar</taxon>
        <taxon>Stramenopiles</taxon>
        <taxon>Ochrophyta</taxon>
        <taxon>Bolidophyceae</taxon>
        <taxon>Parmales</taxon>
        <taxon>Triparmaceae</taxon>
        <taxon>Triparma</taxon>
    </lineage>
</organism>
<accession>A0A9W7FKI1</accession>
<dbReference type="Proteomes" id="UP001165122">
    <property type="component" value="Unassembled WGS sequence"/>
</dbReference>
<dbReference type="AlphaFoldDB" id="A0A9W7FKI1"/>
<evidence type="ECO:0000256" key="1">
    <source>
        <dbReference type="SAM" id="MobiDB-lite"/>
    </source>
</evidence>
<dbReference type="EMBL" id="BRXW01000209">
    <property type="protein sequence ID" value="GMI14244.1"/>
    <property type="molecule type" value="Genomic_DNA"/>
</dbReference>
<sequence>MPRLEHGVPRVTLAQAPPPKKEPSKRKGKTKKDHLSDSEGEGGNKVSQKDRRENVEGFAITKREQQKLYAREKTDKVRGKFKGLKTKERKKKMKSTSKPNANDNDNDETPDVAGEDSAEDETFEVVETKRSKKKRNKKKTTSNSDSEDSSSKVSSIIEKLETSQIRHSSPPRSRVERSEVVNKCIFCTDVKCDFSALADDSSSESDSD</sequence>
<feature type="region of interest" description="Disordered" evidence="1">
    <location>
        <begin position="1"/>
        <end position="178"/>
    </location>
</feature>